<evidence type="ECO:0000259" key="2">
    <source>
        <dbReference type="Pfam" id="PF04457"/>
    </source>
</evidence>
<dbReference type="OMA" id="GKEAPRM"/>
<name>B5Y3F1_PHATC</name>
<feature type="region of interest" description="Disordered" evidence="1">
    <location>
        <begin position="153"/>
        <end position="208"/>
    </location>
</feature>
<feature type="domain" description="MJ1316 RNA cyclic group end recognition" evidence="2">
    <location>
        <begin position="7"/>
        <end position="84"/>
    </location>
</feature>
<evidence type="ECO:0000313" key="4">
    <source>
        <dbReference type="Proteomes" id="UP000000759"/>
    </source>
</evidence>
<organism evidence="3 4">
    <name type="scientific">Phaeodactylum tricornutum (strain CCAP 1055/1)</name>
    <dbReference type="NCBI Taxonomy" id="556484"/>
    <lineage>
        <taxon>Eukaryota</taxon>
        <taxon>Sar</taxon>
        <taxon>Stramenopiles</taxon>
        <taxon>Ochrophyta</taxon>
        <taxon>Bacillariophyta</taxon>
        <taxon>Bacillariophyceae</taxon>
        <taxon>Bacillariophycidae</taxon>
        <taxon>Naviculales</taxon>
        <taxon>Phaeodactylaceae</taxon>
        <taxon>Phaeodactylum</taxon>
    </lineage>
</organism>
<dbReference type="KEGG" id="pti:PHATR_46676"/>
<evidence type="ECO:0000256" key="1">
    <source>
        <dbReference type="SAM" id="MobiDB-lite"/>
    </source>
</evidence>
<dbReference type="InterPro" id="IPR038837">
    <property type="entry name" value="tRNA_ligase_1"/>
</dbReference>
<reference evidence="4" key="2">
    <citation type="submission" date="2008-08" db="EMBL/GenBank/DDBJ databases">
        <authorList>
            <consortium name="Diatom Consortium"/>
            <person name="Grigoriev I."/>
            <person name="Grimwood J."/>
            <person name="Kuo A."/>
            <person name="Otillar R.P."/>
            <person name="Salamov A."/>
            <person name="Detter J.C."/>
            <person name="Lindquist E."/>
            <person name="Shapiro H."/>
            <person name="Lucas S."/>
            <person name="Glavina del Rio T."/>
            <person name="Pitluck S."/>
            <person name="Rokhsar D."/>
            <person name="Bowler C."/>
        </authorList>
    </citation>
    <scope>GENOME REANNOTATION</scope>
    <source>
        <strain evidence="4">CCAP 1055/1</strain>
    </source>
</reference>
<sequence length="1423" mass="158380">MMKKTKLRTAKDVMDRLRWENPSASRSIMIGYDDRINGPMEISFQKFQSIKNGGDIPEHRILYFRNVEASSSDSRGYGEIVWDRAGRVDKIFTPEGDLRGDVSAETETAALQAVATMTRLAAKEKETLFLMERALLAKANRCEMAKAALENIKREEHTGSGRKQASKTTPVHTGSPSQSESGNDRKRHFEDASHKPEPCVSTSTMDTIPPETIQRLRLEAIFHPKFENENRNDQSVREQMKQRVASHSGYLEVTLKHSGSLLLWSGQQRYYSKNSTDNRFTAVGEILLRQHFVRSFWNDAIDATADKGMKNLMQERMYKACSDFVESNRLTLAFEVVTSVLGDHGARPKRDFLILTAVADRSNERFYSTSELVEFAHQFRLPHNDSWVFASPQSVDDLFASYDSSRERGLASGVVASLSQAAEAQVASLYPHIDFQGEIIEGLVIRFVSYRDRLTMLRTIQRLSRTSKDLTEKVPPSLPNCVELILSKSDPFSLVLRTDVRSLFHESAKNQTHSTAAFERLLQSTLSLGEVRRKMNRVSRSESIDIPALAKELENSENRETQRIAKLISTLTGINARVDYSVMEESIENGDSSESRWLFMLHVIHDATFPKFQRNMSEGDMPLFRGFAVELCNDQTSSLKQTLLGVSERSESSQNSDGELLMLKMKFLPYMVRTFGCRNGLRSLRQGGSESFVQYTNSMLTKWQVSKDAKDTWGPFFKAWAMYAKDWLAARPIGEANKCFPLLNDFNYLDHLERFLEMYESGLFAAATETATKSSLSGLTVVVAPDRSISRVVADFIAHELGGAARIDDLNRITVDKLADMCAPGLGAVCSAVVADGIGQLRRLTKDHADSISLVFFQCSEEGIRSLFLPEKEIKKTMGMLNGWRKTICSYKVELSRSSLIDVEPMETDEGCRLMPSENFIEVLSRLRTAAVDAADESAGALLFFPGIPGCGKSSLTCTEVQGELQSSLKQRNHPCELIVKVGDQTRGKFWQVVKHERAKRKASLYIVDKNVPASTWETVADVCGSTNAVGIPVLPDAVSLATTRVKGLRRPDGAIVEEKVHVYPFSLRYLALCMARVLSRTPSSHIGKLDRGTKRACMVVIKFFCLYRRIASHELLDSISAKFNTVGATVSPITVSVLKSSSKSLPGDLESLLMEALRAQFGYDLARGSSDTTKTNDSYLDALEDQLRQSIDTHLAAIYDMAADEQISRGMFVKGFLDRIAQLDSVEPKASILTNCFPPTPSFYKIASFDVDVDEVHKVVLKVAKDARLSVLMEAIVGSRSAANVWTGRSSVNADLIRNTHVTMLHCEETTQEEMEAAFGALCGCRGTIQVVGLLWSPTVAALAVALPEKTECGYDVPACRNEFAHITIWCATGQETKAANDLPHLAANGSATRVDFARCFPLVGTIALWSDRKTSKGIEEK</sequence>
<dbReference type="GO" id="GO:0003972">
    <property type="term" value="F:RNA ligase (ATP) activity"/>
    <property type="evidence" value="ECO:0007669"/>
    <property type="project" value="InterPro"/>
</dbReference>
<proteinExistence type="predicted"/>
<dbReference type="PANTHER" id="PTHR35460">
    <property type="entry name" value="TRNA LIGASE 1"/>
    <property type="match status" value="1"/>
</dbReference>
<accession>B5Y3F1</accession>
<gene>
    <name evidence="3" type="ORF">PHATR_46676</name>
</gene>
<reference evidence="3 4" key="1">
    <citation type="journal article" date="2008" name="Nature">
        <title>The Phaeodactylum genome reveals the evolutionary history of diatom genomes.</title>
        <authorList>
            <person name="Bowler C."/>
            <person name="Allen A.E."/>
            <person name="Badger J.H."/>
            <person name="Grimwood J."/>
            <person name="Jabbari K."/>
            <person name="Kuo A."/>
            <person name="Maheswari U."/>
            <person name="Martens C."/>
            <person name="Maumus F."/>
            <person name="Otillar R.P."/>
            <person name="Rayko E."/>
            <person name="Salamov A."/>
            <person name="Vandepoele K."/>
            <person name="Beszteri B."/>
            <person name="Gruber A."/>
            <person name="Heijde M."/>
            <person name="Katinka M."/>
            <person name="Mock T."/>
            <person name="Valentin K."/>
            <person name="Verret F."/>
            <person name="Berges J.A."/>
            <person name="Brownlee C."/>
            <person name="Cadoret J.P."/>
            <person name="Chiovitti A."/>
            <person name="Choi C.J."/>
            <person name="Coesel S."/>
            <person name="De Martino A."/>
            <person name="Detter J.C."/>
            <person name="Durkin C."/>
            <person name="Falciatore A."/>
            <person name="Fournet J."/>
            <person name="Haruta M."/>
            <person name="Huysman M.J."/>
            <person name="Jenkins B.D."/>
            <person name="Jiroutova K."/>
            <person name="Jorgensen R.E."/>
            <person name="Joubert Y."/>
            <person name="Kaplan A."/>
            <person name="Kroger N."/>
            <person name="Kroth P.G."/>
            <person name="La Roche J."/>
            <person name="Lindquist E."/>
            <person name="Lommer M."/>
            <person name="Martin-Jezequel V."/>
            <person name="Lopez P.J."/>
            <person name="Lucas S."/>
            <person name="Mangogna M."/>
            <person name="McGinnis K."/>
            <person name="Medlin L.K."/>
            <person name="Montsant A."/>
            <person name="Oudot-Le Secq M.P."/>
            <person name="Napoli C."/>
            <person name="Obornik M."/>
            <person name="Parker M.S."/>
            <person name="Petit J.L."/>
            <person name="Porcel B.M."/>
            <person name="Poulsen N."/>
            <person name="Robison M."/>
            <person name="Rychlewski L."/>
            <person name="Rynearson T.A."/>
            <person name="Schmutz J."/>
            <person name="Shapiro H."/>
            <person name="Siaut M."/>
            <person name="Stanley M."/>
            <person name="Sussman M.R."/>
            <person name="Taylor A.R."/>
            <person name="Vardi A."/>
            <person name="von Dassow P."/>
            <person name="Vyverman W."/>
            <person name="Willis A."/>
            <person name="Wyrwicz L.S."/>
            <person name="Rokhsar D.S."/>
            <person name="Weissenbach J."/>
            <person name="Armbrust E.V."/>
            <person name="Green B.R."/>
            <person name="Van de Peer Y."/>
            <person name="Grigoriev I.V."/>
        </authorList>
    </citation>
    <scope>NUCLEOTIDE SEQUENCE [LARGE SCALE GENOMIC DNA]</scope>
    <source>
        <strain evidence="3 4">CCAP 1055/1</strain>
    </source>
</reference>
<feature type="compositionally biased region" description="Basic and acidic residues" evidence="1">
    <location>
        <begin position="182"/>
        <end position="197"/>
    </location>
</feature>
<dbReference type="GO" id="GO:0006388">
    <property type="term" value="P:tRNA splicing, via endonucleolytic cleavage and ligation"/>
    <property type="evidence" value="ECO:0007669"/>
    <property type="project" value="InterPro"/>
</dbReference>
<dbReference type="HOGENOM" id="CLU_008781_0_0_1"/>
<protein>
    <recommendedName>
        <fullName evidence="2">MJ1316 RNA cyclic group end recognition domain-containing protein</fullName>
    </recommendedName>
</protein>
<dbReference type="PaxDb" id="2850-Phatr46676"/>
<dbReference type="InParanoid" id="B5Y3F1"/>
<dbReference type="InterPro" id="IPR040459">
    <property type="entry name" value="MJ1316"/>
</dbReference>
<dbReference type="EMBL" id="CP001141">
    <property type="protein sequence ID" value="ACI65111.1"/>
    <property type="molecule type" value="Genomic_DNA"/>
</dbReference>
<dbReference type="eggNOG" id="ENOG502QSM5">
    <property type="taxonomic scope" value="Eukaryota"/>
</dbReference>
<dbReference type="GeneID" id="7204593"/>
<dbReference type="Pfam" id="PF04457">
    <property type="entry name" value="MJ1316"/>
    <property type="match status" value="1"/>
</dbReference>
<dbReference type="Proteomes" id="UP000000759">
    <property type="component" value="Chromosome 11"/>
</dbReference>
<dbReference type="PANTHER" id="PTHR35460:SF1">
    <property type="entry name" value="TRNA LIGASE 1"/>
    <property type="match status" value="1"/>
</dbReference>
<evidence type="ECO:0000313" key="3">
    <source>
        <dbReference type="EMBL" id="ACI65111.1"/>
    </source>
</evidence>
<dbReference type="OrthoDB" id="1912039at2759"/>
<dbReference type="RefSeq" id="XP_002185641.1">
    <property type="nucleotide sequence ID" value="XM_002185605.1"/>
</dbReference>
<keyword evidence="4" id="KW-1185">Reference proteome</keyword>
<feature type="compositionally biased region" description="Polar residues" evidence="1">
    <location>
        <begin position="161"/>
        <end position="181"/>
    </location>
</feature>